<dbReference type="Gramene" id="Pp3c5_25320V3.7">
    <property type="protein sequence ID" value="PAC:32953088.CDS.1"/>
    <property type="gene ID" value="Pp3c5_25320"/>
</dbReference>
<dbReference type="Gramene" id="Pp3c5_25320V3.9">
    <property type="protein sequence ID" value="PAC:32953089.CDS.1"/>
    <property type="gene ID" value="Pp3c5_25320"/>
</dbReference>
<dbReference type="EnsemblPlants" id="Pp3c5_25320V3.6">
    <property type="protein sequence ID" value="PAC:32953087.CDS.1"/>
    <property type="gene ID" value="Pp3c5_25320"/>
</dbReference>
<reference evidence="3 5" key="2">
    <citation type="journal article" date="2018" name="Plant J.">
        <title>The Physcomitrella patens chromosome-scale assembly reveals moss genome structure and evolution.</title>
        <authorList>
            <person name="Lang D."/>
            <person name="Ullrich K.K."/>
            <person name="Murat F."/>
            <person name="Fuchs J."/>
            <person name="Jenkins J."/>
            <person name="Haas F.B."/>
            <person name="Piednoel M."/>
            <person name="Gundlach H."/>
            <person name="Van Bel M."/>
            <person name="Meyberg R."/>
            <person name="Vives C."/>
            <person name="Morata J."/>
            <person name="Symeonidi A."/>
            <person name="Hiss M."/>
            <person name="Muchero W."/>
            <person name="Kamisugi Y."/>
            <person name="Saleh O."/>
            <person name="Blanc G."/>
            <person name="Decker E.L."/>
            <person name="van Gessel N."/>
            <person name="Grimwood J."/>
            <person name="Hayes R.D."/>
            <person name="Graham S.W."/>
            <person name="Gunter L.E."/>
            <person name="McDaniel S.F."/>
            <person name="Hoernstein S.N.W."/>
            <person name="Larsson A."/>
            <person name="Li F.W."/>
            <person name="Perroud P.F."/>
            <person name="Phillips J."/>
            <person name="Ranjan P."/>
            <person name="Rokshar D.S."/>
            <person name="Rothfels C.J."/>
            <person name="Schneider L."/>
            <person name="Shu S."/>
            <person name="Stevenson D.W."/>
            <person name="Thummler F."/>
            <person name="Tillich M."/>
            <person name="Villarreal Aguilar J.C."/>
            <person name="Widiez T."/>
            <person name="Wong G.K."/>
            <person name="Wymore A."/>
            <person name="Zhang Y."/>
            <person name="Zimmer A.D."/>
            <person name="Quatrano R.S."/>
            <person name="Mayer K.F.X."/>
            <person name="Goodstein D."/>
            <person name="Casacuberta J.M."/>
            <person name="Vandepoele K."/>
            <person name="Reski R."/>
            <person name="Cuming A.C."/>
            <person name="Tuskan G.A."/>
            <person name="Maumus F."/>
            <person name="Salse J."/>
            <person name="Schmutz J."/>
            <person name="Rensing S.A."/>
        </authorList>
    </citation>
    <scope>NUCLEOTIDE SEQUENCE [LARGE SCALE GENOMIC DNA]</scope>
    <source>
        <strain evidence="4 5">cv. Gransden 2004</strain>
    </source>
</reference>
<feature type="region of interest" description="Disordered" evidence="1">
    <location>
        <begin position="60"/>
        <end position="100"/>
    </location>
</feature>
<dbReference type="EnsemblPlants" id="Pp3c5_25320V3.9">
    <property type="protein sequence ID" value="PAC:32953089.CDS.1"/>
    <property type="gene ID" value="Pp3c5_25320"/>
</dbReference>
<feature type="domain" description="VQ" evidence="2">
    <location>
        <begin position="39"/>
        <end position="65"/>
    </location>
</feature>
<dbReference type="Gramene" id="Pp3c5_25320V3.3">
    <property type="protein sequence ID" value="PAC:32953084.CDS.1"/>
    <property type="gene ID" value="Pp3c5_25320"/>
</dbReference>
<evidence type="ECO:0000313" key="3">
    <source>
        <dbReference type="EMBL" id="PNR54469.1"/>
    </source>
</evidence>
<evidence type="ECO:0000256" key="1">
    <source>
        <dbReference type="SAM" id="MobiDB-lite"/>
    </source>
</evidence>
<dbReference type="GO" id="GO:0005634">
    <property type="term" value="C:nucleus"/>
    <property type="evidence" value="ECO:0000318"/>
    <property type="project" value="GO_Central"/>
</dbReference>
<dbReference type="PaxDb" id="3218-PP1S23_345V6.1"/>
<organism evidence="3">
    <name type="scientific">Physcomitrium patens</name>
    <name type="common">Spreading-leaved earth moss</name>
    <name type="synonym">Physcomitrella patens</name>
    <dbReference type="NCBI Taxonomy" id="3218"/>
    <lineage>
        <taxon>Eukaryota</taxon>
        <taxon>Viridiplantae</taxon>
        <taxon>Streptophyta</taxon>
        <taxon>Embryophyta</taxon>
        <taxon>Bryophyta</taxon>
        <taxon>Bryophytina</taxon>
        <taxon>Bryopsida</taxon>
        <taxon>Funariidae</taxon>
        <taxon>Funariales</taxon>
        <taxon>Funariaceae</taxon>
        <taxon>Physcomitrium</taxon>
    </lineage>
</organism>
<dbReference type="EnsemblPlants" id="Pp3c5_25320V3.3">
    <property type="protein sequence ID" value="PAC:32953084.CDS.1"/>
    <property type="gene ID" value="Pp3c5_25320"/>
</dbReference>
<dbReference type="PANTHER" id="PTHR33143:SF6">
    <property type="entry name" value="OS08G0102900 PROTEIN"/>
    <property type="match status" value="1"/>
</dbReference>
<sequence length="162" mass="17674">MGMGGCEVQLNSSKSSARRPSSVQIVKSGGCIKPRIIHTYSPKVYKIKPEEFLDLVQKLTGRPTTEESTSKTYQFFGNASNSESSRSQENDSSSVQSADYDRDEIVKSSVEALGSPVSKQLLASLAAPRLVTLNFLPMLSSTPSTFNQSRRDQGFSFSSTAY</sequence>
<name>A0A2K1KL12_PHYPA</name>
<evidence type="ECO:0000313" key="5">
    <source>
        <dbReference type="Proteomes" id="UP000006727"/>
    </source>
</evidence>
<dbReference type="KEGG" id="ppp:112282907"/>
<feature type="compositionally biased region" description="Polar residues" evidence="1">
    <location>
        <begin position="70"/>
        <end position="79"/>
    </location>
</feature>
<keyword evidence="5" id="KW-1185">Reference proteome</keyword>
<feature type="compositionally biased region" description="Low complexity" evidence="1">
    <location>
        <begin position="12"/>
        <end position="22"/>
    </location>
</feature>
<dbReference type="InterPro" id="IPR008889">
    <property type="entry name" value="VQ"/>
</dbReference>
<dbReference type="Proteomes" id="UP000006727">
    <property type="component" value="Chromosome 5"/>
</dbReference>
<dbReference type="AlphaFoldDB" id="A0A2K1KL12"/>
<feature type="compositionally biased region" description="Low complexity" evidence="1">
    <location>
        <begin position="80"/>
        <end position="97"/>
    </location>
</feature>
<accession>A0A2K1KL12</accession>
<dbReference type="OrthoDB" id="1518325at2759"/>
<protein>
    <recommendedName>
        <fullName evidence="2">VQ domain-containing protein</fullName>
    </recommendedName>
</protein>
<gene>
    <name evidence="4" type="primary">LOC112282907</name>
    <name evidence="3" type="ORF">PHYPA_008146</name>
</gene>
<reference evidence="3 5" key="1">
    <citation type="journal article" date="2008" name="Science">
        <title>The Physcomitrella genome reveals evolutionary insights into the conquest of land by plants.</title>
        <authorList>
            <person name="Rensing S."/>
            <person name="Lang D."/>
            <person name="Zimmer A."/>
            <person name="Terry A."/>
            <person name="Salamov A."/>
            <person name="Shapiro H."/>
            <person name="Nishiyama T."/>
            <person name="Perroud P.-F."/>
            <person name="Lindquist E."/>
            <person name="Kamisugi Y."/>
            <person name="Tanahashi T."/>
            <person name="Sakakibara K."/>
            <person name="Fujita T."/>
            <person name="Oishi K."/>
            <person name="Shin-I T."/>
            <person name="Kuroki Y."/>
            <person name="Toyoda A."/>
            <person name="Suzuki Y."/>
            <person name="Hashimoto A."/>
            <person name="Yamaguchi K."/>
            <person name="Sugano A."/>
            <person name="Kohara Y."/>
            <person name="Fujiyama A."/>
            <person name="Anterola A."/>
            <person name="Aoki S."/>
            <person name="Ashton N."/>
            <person name="Barbazuk W.B."/>
            <person name="Barker E."/>
            <person name="Bennetzen J."/>
            <person name="Bezanilla M."/>
            <person name="Blankenship R."/>
            <person name="Cho S.H."/>
            <person name="Dutcher S."/>
            <person name="Estelle M."/>
            <person name="Fawcett J.A."/>
            <person name="Gundlach H."/>
            <person name="Hanada K."/>
            <person name="Heyl A."/>
            <person name="Hicks K.A."/>
            <person name="Hugh J."/>
            <person name="Lohr M."/>
            <person name="Mayer K."/>
            <person name="Melkozernov A."/>
            <person name="Murata T."/>
            <person name="Nelson D."/>
            <person name="Pils B."/>
            <person name="Prigge M."/>
            <person name="Reiss B."/>
            <person name="Renner T."/>
            <person name="Rombauts S."/>
            <person name="Rushton P."/>
            <person name="Sanderfoot A."/>
            <person name="Schween G."/>
            <person name="Shiu S.-H."/>
            <person name="Stueber K."/>
            <person name="Theodoulou F.L."/>
            <person name="Tu H."/>
            <person name="Van de Peer Y."/>
            <person name="Verrier P.J."/>
            <person name="Waters E."/>
            <person name="Wood A."/>
            <person name="Yang L."/>
            <person name="Cove D."/>
            <person name="Cuming A."/>
            <person name="Hasebe M."/>
            <person name="Lucas S."/>
            <person name="Mishler D.B."/>
            <person name="Reski R."/>
            <person name="Grigoriev I."/>
            <person name="Quatrano R.S."/>
            <person name="Boore J.L."/>
        </authorList>
    </citation>
    <scope>NUCLEOTIDE SEQUENCE [LARGE SCALE GENOMIC DNA]</scope>
    <source>
        <strain evidence="4 5">cv. Gransden 2004</strain>
    </source>
</reference>
<dbReference type="RefSeq" id="XP_024376841.1">
    <property type="nucleotide sequence ID" value="XM_024521073.2"/>
</dbReference>
<dbReference type="PANTHER" id="PTHR33143">
    <property type="entry name" value="F16F4.1 PROTEIN-RELATED"/>
    <property type="match status" value="1"/>
</dbReference>
<evidence type="ECO:0000259" key="2">
    <source>
        <dbReference type="Pfam" id="PF05678"/>
    </source>
</evidence>
<feature type="region of interest" description="Disordered" evidence="1">
    <location>
        <begin position="1"/>
        <end position="23"/>
    </location>
</feature>
<dbReference type="EnsemblPlants" id="Pp3c5_25320V3.7">
    <property type="protein sequence ID" value="PAC:32953088.CDS.1"/>
    <property type="gene ID" value="Pp3c5_25320"/>
</dbReference>
<dbReference type="Gramene" id="Pp3c5_25320V3.5">
    <property type="protein sequence ID" value="PAC:32953086.CDS.1"/>
    <property type="gene ID" value="Pp3c5_25320"/>
</dbReference>
<dbReference type="EnsemblPlants" id="Pp3c5_25320V3.4">
    <property type="protein sequence ID" value="PAC:32953085.CDS.1"/>
    <property type="gene ID" value="Pp3c5_25320"/>
</dbReference>
<feature type="region of interest" description="Disordered" evidence="1">
    <location>
        <begin position="143"/>
        <end position="162"/>
    </location>
</feature>
<reference evidence="4" key="3">
    <citation type="submission" date="2020-12" db="UniProtKB">
        <authorList>
            <consortium name="EnsemblPlants"/>
        </authorList>
    </citation>
    <scope>IDENTIFICATION</scope>
</reference>
<dbReference type="EMBL" id="ABEU02000005">
    <property type="protein sequence ID" value="PNR54469.1"/>
    <property type="molecule type" value="Genomic_DNA"/>
</dbReference>
<dbReference type="EnsemblPlants" id="Pp3c5_25320V3.5">
    <property type="protein sequence ID" value="PAC:32953086.CDS.1"/>
    <property type="gene ID" value="Pp3c5_25320"/>
</dbReference>
<dbReference type="Gramene" id="Pp3c5_25320V3.4">
    <property type="protein sequence ID" value="PAC:32953085.CDS.1"/>
    <property type="gene ID" value="Pp3c5_25320"/>
</dbReference>
<dbReference type="EnsemblPlants" id="Pp3c5_25320V3.1">
    <property type="protein sequence ID" value="PAC:32953082.CDS.1"/>
    <property type="gene ID" value="Pp3c5_25320"/>
</dbReference>
<dbReference type="Gramene" id="Pp3c5_25320V3.1">
    <property type="protein sequence ID" value="PAC:32953082.CDS.1"/>
    <property type="gene ID" value="Pp3c5_25320"/>
</dbReference>
<evidence type="ECO:0000313" key="4">
    <source>
        <dbReference type="EnsemblPlants" id="PAC:32953082.CDS.1"/>
    </source>
</evidence>
<dbReference type="Pfam" id="PF05678">
    <property type="entry name" value="VQ"/>
    <property type="match status" value="1"/>
</dbReference>
<proteinExistence type="predicted"/>
<dbReference type="EnsemblPlants" id="Pp3c5_25320V3.2">
    <property type="protein sequence ID" value="PAC:32953083.CDS.1"/>
    <property type="gene ID" value="Pp3c5_25320"/>
</dbReference>
<dbReference type="Gramene" id="Pp3c5_25320V3.6">
    <property type="protein sequence ID" value="PAC:32953087.CDS.1"/>
    <property type="gene ID" value="Pp3c5_25320"/>
</dbReference>
<dbReference type="Gramene" id="Pp3c5_25320V3.2">
    <property type="protein sequence ID" value="PAC:32953083.CDS.1"/>
    <property type="gene ID" value="Pp3c5_25320"/>
</dbReference>
<dbReference type="GeneID" id="112282907"/>
<dbReference type="InterPro" id="IPR039607">
    <property type="entry name" value="VQ_8/17/18/20/21/25"/>
</dbReference>